<dbReference type="AlphaFoldDB" id="A0A3M7Q4A2"/>
<dbReference type="Proteomes" id="UP000276133">
    <property type="component" value="Unassembled WGS sequence"/>
</dbReference>
<keyword evidence="2" id="KW-1185">Reference proteome</keyword>
<comment type="caution">
    <text evidence="1">The sequence shown here is derived from an EMBL/GenBank/DDBJ whole genome shotgun (WGS) entry which is preliminary data.</text>
</comment>
<sequence length="68" mass="8073">MVAYSDKMYFHSKRIKINMAHKEPEPKEGFIFIIELSVIFSFKQLRHKDHLFKLGLSLTLSLLSELNY</sequence>
<protein>
    <submittedName>
        <fullName evidence="1">Uncharacterized protein</fullName>
    </submittedName>
</protein>
<proteinExistence type="predicted"/>
<dbReference type="EMBL" id="REGN01007512">
    <property type="protein sequence ID" value="RNA06039.1"/>
    <property type="molecule type" value="Genomic_DNA"/>
</dbReference>
<gene>
    <name evidence="1" type="ORF">BpHYR1_007807</name>
</gene>
<organism evidence="1 2">
    <name type="scientific">Brachionus plicatilis</name>
    <name type="common">Marine rotifer</name>
    <name type="synonym">Brachionus muelleri</name>
    <dbReference type="NCBI Taxonomy" id="10195"/>
    <lineage>
        <taxon>Eukaryota</taxon>
        <taxon>Metazoa</taxon>
        <taxon>Spiralia</taxon>
        <taxon>Gnathifera</taxon>
        <taxon>Rotifera</taxon>
        <taxon>Eurotatoria</taxon>
        <taxon>Monogononta</taxon>
        <taxon>Pseudotrocha</taxon>
        <taxon>Ploima</taxon>
        <taxon>Brachionidae</taxon>
        <taxon>Brachionus</taxon>
    </lineage>
</organism>
<accession>A0A3M7Q4A2</accession>
<name>A0A3M7Q4A2_BRAPC</name>
<evidence type="ECO:0000313" key="2">
    <source>
        <dbReference type="Proteomes" id="UP000276133"/>
    </source>
</evidence>
<reference evidence="1 2" key="1">
    <citation type="journal article" date="2018" name="Sci. Rep.">
        <title>Genomic signatures of local adaptation to the degree of environmental predictability in rotifers.</title>
        <authorList>
            <person name="Franch-Gras L."/>
            <person name="Hahn C."/>
            <person name="Garcia-Roger E.M."/>
            <person name="Carmona M.J."/>
            <person name="Serra M."/>
            <person name="Gomez A."/>
        </authorList>
    </citation>
    <scope>NUCLEOTIDE SEQUENCE [LARGE SCALE GENOMIC DNA]</scope>
    <source>
        <strain evidence="1">HYR1</strain>
    </source>
</reference>
<evidence type="ECO:0000313" key="1">
    <source>
        <dbReference type="EMBL" id="RNA06039.1"/>
    </source>
</evidence>